<feature type="compositionally biased region" description="Basic residues" evidence="1">
    <location>
        <begin position="440"/>
        <end position="451"/>
    </location>
</feature>
<reference evidence="2" key="2">
    <citation type="submission" date="2023-05" db="EMBL/GenBank/DDBJ databases">
        <authorList>
            <consortium name="Lawrence Berkeley National Laboratory"/>
            <person name="Steindorff A."/>
            <person name="Hensen N."/>
            <person name="Bonometti L."/>
            <person name="Westerberg I."/>
            <person name="Brannstrom I.O."/>
            <person name="Guillou S."/>
            <person name="Cros-Aarteil S."/>
            <person name="Calhoun S."/>
            <person name="Haridas S."/>
            <person name="Kuo A."/>
            <person name="Mondo S."/>
            <person name="Pangilinan J."/>
            <person name="Riley R."/>
            <person name="Labutti K."/>
            <person name="Andreopoulos B."/>
            <person name="Lipzen A."/>
            <person name="Chen C."/>
            <person name="Yanf M."/>
            <person name="Daum C."/>
            <person name="Ng V."/>
            <person name="Clum A."/>
            <person name="Ohm R."/>
            <person name="Martin F."/>
            <person name="Silar P."/>
            <person name="Natvig D."/>
            <person name="Lalanne C."/>
            <person name="Gautier V."/>
            <person name="Ament-Velasquez S.L."/>
            <person name="Kruys A."/>
            <person name="Hutchinson M.I."/>
            <person name="Powell A.J."/>
            <person name="Barry K."/>
            <person name="Miller A.N."/>
            <person name="Grigoriev I.V."/>
            <person name="Debuchy R."/>
            <person name="Gladieux P."/>
            <person name="Thoren M.H."/>
            <person name="Johannesson H."/>
        </authorList>
    </citation>
    <scope>NUCLEOTIDE SEQUENCE</scope>
    <source>
        <strain evidence="2">CBS 990.96</strain>
    </source>
</reference>
<dbReference type="AlphaFoldDB" id="A0AAN7BRC5"/>
<keyword evidence="3" id="KW-1185">Reference proteome</keyword>
<evidence type="ECO:0000313" key="3">
    <source>
        <dbReference type="Proteomes" id="UP001301958"/>
    </source>
</evidence>
<comment type="caution">
    <text evidence="2">The sequence shown here is derived from an EMBL/GenBank/DDBJ whole genome shotgun (WGS) entry which is preliminary data.</text>
</comment>
<organism evidence="2 3">
    <name type="scientific">Podospora fimiseda</name>
    <dbReference type="NCBI Taxonomy" id="252190"/>
    <lineage>
        <taxon>Eukaryota</taxon>
        <taxon>Fungi</taxon>
        <taxon>Dikarya</taxon>
        <taxon>Ascomycota</taxon>
        <taxon>Pezizomycotina</taxon>
        <taxon>Sordariomycetes</taxon>
        <taxon>Sordariomycetidae</taxon>
        <taxon>Sordariales</taxon>
        <taxon>Podosporaceae</taxon>
        <taxon>Podospora</taxon>
    </lineage>
</organism>
<evidence type="ECO:0000313" key="2">
    <source>
        <dbReference type="EMBL" id="KAK4228056.1"/>
    </source>
</evidence>
<feature type="region of interest" description="Disordered" evidence="1">
    <location>
        <begin position="850"/>
        <end position="872"/>
    </location>
</feature>
<sequence>MSHKLGFILTLARAHLNFMQERFRTGKAEPFVWNGVNLNSVMEEFGTYAQLEAYINNPANQDVVIRAAIMFNCIRLRYPGEPGTAKFLNAVEHMAIGGETVQYPVVDNRLLDWPDYCYAVQLPHVWLHPAVTVVALIRARFDELKCLQRDKKAVWESGDVDKQNKHREEHSETVQDTLSKEEAHEVEKKLNSGWSVGMLFPSEFPGPGERARRKGLNKRAAEKRKRAQPKKLIATSATNATSEPEVISRSSLVSDGAAIDNSEPDAAGQSVSVEPVKAVEPDATGHVSGEREKAAELLPKLGSAEDEHTESESHGRLTPESQDSPLPLNSCKQEIPTEELCRNPPKTSELSLEPAVRPQESESAVQVAETSDAHPIDSEAPLPESLPESIIPPAVTMERDRHSNDAASDHPSHSHEAGEDITARSQTGPNTKSTKEQRKAKSAAYKARKRAKKEELEEKLRQEQEARDREKKALELQQQEARNQAMQAALDKFHREQEELERKRMEDEQAEMARQELERQALERQELEKQELERKAREREETEQAEKTRREKAELERERERVRERVQEYIKRPEIARREMEEFDRKRMEETKKAKIEKEEMAKLAKEKMAREREKAEQVEKARREQEERERLRREKERQVKERKEKEEKERKAKEEKGRKEKEEKERKERQEKEEKERKVRQEKELKARQEKERENKGVEKARHRPAQGPQEAKKVSQKAQGRADNVRRPREKGAPRQIDRAPNQPSGKHSKRQVKTEREGGAGKSTKTQTSKKAARPSQSGKTGQVRDIHLAQAHTQLQRTAALNPTAYEFVPPAENNKTTHRVATPDNVSPRTRPEDAARLNNVSMWQPEPSVPSSSWPNTAPGPSSFADNEAWWQDANQFAFEAEQQDMFYLLASQESHLHEAAAFWDEEAIATEQEAIRLFELAEEARYSAARAREIAERISLRSQEMGGGGNVSGD</sequence>
<proteinExistence type="predicted"/>
<feature type="compositionally biased region" description="Basic and acidic residues" evidence="1">
    <location>
        <begin position="397"/>
        <end position="422"/>
    </location>
</feature>
<feature type="compositionally biased region" description="Basic and acidic residues" evidence="1">
    <location>
        <begin position="584"/>
        <end position="701"/>
    </location>
</feature>
<feature type="compositionally biased region" description="Basic and acidic residues" evidence="1">
    <location>
        <begin position="491"/>
        <end position="563"/>
    </location>
</feature>
<dbReference type="EMBL" id="MU865323">
    <property type="protein sequence ID" value="KAK4228056.1"/>
    <property type="molecule type" value="Genomic_DNA"/>
</dbReference>
<reference evidence="2" key="1">
    <citation type="journal article" date="2023" name="Mol. Phylogenet. Evol.">
        <title>Genome-scale phylogeny and comparative genomics of the fungal order Sordariales.</title>
        <authorList>
            <person name="Hensen N."/>
            <person name="Bonometti L."/>
            <person name="Westerberg I."/>
            <person name="Brannstrom I.O."/>
            <person name="Guillou S."/>
            <person name="Cros-Aarteil S."/>
            <person name="Calhoun S."/>
            <person name="Haridas S."/>
            <person name="Kuo A."/>
            <person name="Mondo S."/>
            <person name="Pangilinan J."/>
            <person name="Riley R."/>
            <person name="LaButti K."/>
            <person name="Andreopoulos B."/>
            <person name="Lipzen A."/>
            <person name="Chen C."/>
            <person name="Yan M."/>
            <person name="Daum C."/>
            <person name="Ng V."/>
            <person name="Clum A."/>
            <person name="Steindorff A."/>
            <person name="Ohm R.A."/>
            <person name="Martin F."/>
            <person name="Silar P."/>
            <person name="Natvig D.O."/>
            <person name="Lalanne C."/>
            <person name="Gautier V."/>
            <person name="Ament-Velasquez S.L."/>
            <person name="Kruys A."/>
            <person name="Hutchinson M.I."/>
            <person name="Powell A.J."/>
            <person name="Barry K."/>
            <person name="Miller A.N."/>
            <person name="Grigoriev I.V."/>
            <person name="Debuchy R."/>
            <person name="Gladieux P."/>
            <person name="Hiltunen Thoren M."/>
            <person name="Johannesson H."/>
        </authorList>
    </citation>
    <scope>NUCLEOTIDE SEQUENCE</scope>
    <source>
        <strain evidence="2">CBS 990.96</strain>
    </source>
</reference>
<feature type="compositionally biased region" description="Polar residues" evidence="1">
    <location>
        <begin position="423"/>
        <end position="432"/>
    </location>
</feature>
<feature type="region of interest" description="Disordered" evidence="1">
    <location>
        <begin position="161"/>
        <end position="182"/>
    </location>
</feature>
<feature type="compositionally biased region" description="Polar residues" evidence="1">
    <location>
        <begin position="855"/>
        <end position="866"/>
    </location>
</feature>
<dbReference type="Proteomes" id="UP001301958">
    <property type="component" value="Unassembled WGS sequence"/>
</dbReference>
<name>A0AAN7BRC5_9PEZI</name>
<evidence type="ECO:0000256" key="1">
    <source>
        <dbReference type="SAM" id="MobiDB-lite"/>
    </source>
</evidence>
<feature type="region of interest" description="Disordered" evidence="1">
    <location>
        <begin position="201"/>
        <end position="563"/>
    </location>
</feature>
<protein>
    <submittedName>
        <fullName evidence="2">Uncharacterized protein</fullName>
    </submittedName>
</protein>
<feature type="compositionally biased region" description="Basic and acidic residues" evidence="1">
    <location>
        <begin position="452"/>
        <end position="474"/>
    </location>
</feature>
<feature type="compositionally biased region" description="Polar residues" evidence="1">
    <location>
        <begin position="476"/>
        <end position="486"/>
    </location>
</feature>
<gene>
    <name evidence="2" type="ORF">QBC38DRAFT_167906</name>
</gene>
<feature type="compositionally biased region" description="Basic and acidic residues" evidence="1">
    <location>
        <begin position="303"/>
        <end position="317"/>
    </location>
</feature>
<feature type="compositionally biased region" description="Polar residues" evidence="1">
    <location>
        <begin position="235"/>
        <end position="253"/>
    </location>
</feature>
<feature type="compositionally biased region" description="Basic residues" evidence="1">
    <location>
        <begin position="211"/>
        <end position="229"/>
    </location>
</feature>
<feature type="region of interest" description="Disordered" evidence="1">
    <location>
        <begin position="813"/>
        <end position="837"/>
    </location>
</feature>
<accession>A0AAN7BRC5</accession>
<feature type="region of interest" description="Disordered" evidence="1">
    <location>
        <begin position="584"/>
        <end position="801"/>
    </location>
</feature>
<feature type="compositionally biased region" description="Basic and acidic residues" evidence="1">
    <location>
        <begin position="725"/>
        <end position="740"/>
    </location>
</feature>